<dbReference type="KEGG" id="tig:THII_2382"/>
<dbReference type="PANTHER" id="PTHR36558">
    <property type="entry name" value="GLR1098 PROTEIN"/>
    <property type="match status" value="1"/>
</dbReference>
<dbReference type="Pfam" id="PF05685">
    <property type="entry name" value="Uma2"/>
    <property type="match status" value="1"/>
</dbReference>
<gene>
    <name evidence="2" type="ORF">THII_2382</name>
</gene>
<dbReference type="EMBL" id="AP014633">
    <property type="protein sequence ID" value="BAP56679.1"/>
    <property type="molecule type" value="Genomic_DNA"/>
</dbReference>
<proteinExistence type="predicted"/>
<sequence>MTVQPKTDLTLADYLQFERQAPIKHEYYQGEIFAMTGASRAHNLIVISIATLLYNQLRQRPCEIYANDMRVKVSTTGLYTYPDLAVVCDSPQFDDQHKDTLLNPAVLIEVLSESTERYDRGKKFEHYRSLDSLNDYLLVAQDEIHIEHYQRYDKDSWLLNEAKGTEGVIRLDTLACQLLLVEVYEKITFDQY</sequence>
<dbReference type="InterPro" id="IPR011335">
    <property type="entry name" value="Restrct_endonuc-II-like"/>
</dbReference>
<accession>A0A090AHD8</accession>
<keyword evidence="3" id="KW-1185">Reference proteome</keyword>
<dbReference type="Gene3D" id="3.90.1570.10">
    <property type="entry name" value="tt1808, chain A"/>
    <property type="match status" value="1"/>
</dbReference>
<organism evidence="2 3">
    <name type="scientific">Thioploca ingrica</name>
    <dbReference type="NCBI Taxonomy" id="40754"/>
    <lineage>
        <taxon>Bacteria</taxon>
        <taxon>Pseudomonadati</taxon>
        <taxon>Pseudomonadota</taxon>
        <taxon>Gammaproteobacteria</taxon>
        <taxon>Thiotrichales</taxon>
        <taxon>Thiotrichaceae</taxon>
        <taxon>Thioploca</taxon>
    </lineage>
</organism>
<name>A0A090AHD8_9GAMM</name>
<dbReference type="AlphaFoldDB" id="A0A090AHD8"/>
<dbReference type="STRING" id="40754.THII_2382"/>
<dbReference type="InterPro" id="IPR012296">
    <property type="entry name" value="Nuclease_put_TT1808"/>
</dbReference>
<evidence type="ECO:0000313" key="2">
    <source>
        <dbReference type="EMBL" id="BAP56679.1"/>
    </source>
</evidence>
<dbReference type="Proteomes" id="UP000031623">
    <property type="component" value="Chromosome"/>
</dbReference>
<feature type="domain" description="Putative restriction endonuclease" evidence="1">
    <location>
        <begin position="12"/>
        <end position="174"/>
    </location>
</feature>
<protein>
    <recommendedName>
        <fullName evidence="1">Putative restriction endonuclease domain-containing protein</fullName>
    </recommendedName>
</protein>
<evidence type="ECO:0000313" key="3">
    <source>
        <dbReference type="Proteomes" id="UP000031623"/>
    </source>
</evidence>
<evidence type="ECO:0000259" key="1">
    <source>
        <dbReference type="Pfam" id="PF05685"/>
    </source>
</evidence>
<dbReference type="PANTHER" id="PTHR36558:SF1">
    <property type="entry name" value="RESTRICTION ENDONUCLEASE DOMAIN-CONTAINING PROTEIN-RELATED"/>
    <property type="match status" value="1"/>
</dbReference>
<reference evidence="2" key="1">
    <citation type="journal article" date="2014" name="ISME J.">
        <title>Ecophysiology of Thioploca ingrica as revealed by the complete genome sequence supplemented with proteomic evidence.</title>
        <authorList>
            <person name="Kojima H."/>
            <person name="Ogura Y."/>
            <person name="Yamamoto N."/>
            <person name="Togashi T."/>
            <person name="Mori H."/>
            <person name="Watanabe T."/>
            <person name="Nemoto F."/>
            <person name="Kurokawa K."/>
            <person name="Hayashi T."/>
            <person name="Fukui M."/>
        </authorList>
    </citation>
    <scope>NUCLEOTIDE SEQUENCE [LARGE SCALE GENOMIC DNA]</scope>
</reference>
<dbReference type="SUPFAM" id="SSF52980">
    <property type="entry name" value="Restriction endonuclease-like"/>
    <property type="match status" value="1"/>
</dbReference>
<dbReference type="CDD" id="cd06260">
    <property type="entry name" value="DUF820-like"/>
    <property type="match status" value="1"/>
</dbReference>
<dbReference type="OrthoDB" id="26750at2"/>
<dbReference type="InterPro" id="IPR008538">
    <property type="entry name" value="Uma2"/>
</dbReference>
<dbReference type="HOGENOM" id="CLU_076312_6_0_6"/>